<dbReference type="InterPro" id="IPR023827">
    <property type="entry name" value="Peptidase_S8_Asp-AS"/>
</dbReference>
<dbReference type="CDD" id="cd07487">
    <property type="entry name" value="Peptidases_S8_1"/>
    <property type="match status" value="1"/>
</dbReference>
<dbReference type="GO" id="GO:0006508">
    <property type="term" value="P:proteolysis"/>
    <property type="evidence" value="ECO:0007669"/>
    <property type="project" value="UniProtKB-KW"/>
</dbReference>
<feature type="active site" description="Charge relay system" evidence="5 6">
    <location>
        <position position="371"/>
    </location>
</feature>
<keyword evidence="10" id="KW-1185">Reference proteome</keyword>
<comment type="similarity">
    <text evidence="1 6 7">Belongs to the peptidase S8 family.</text>
</comment>
<dbReference type="SUPFAM" id="SSF52743">
    <property type="entry name" value="Subtilisin-like"/>
    <property type="match status" value="1"/>
</dbReference>
<dbReference type="InterPro" id="IPR022398">
    <property type="entry name" value="Peptidase_S8_His-AS"/>
</dbReference>
<evidence type="ECO:0000313" key="10">
    <source>
        <dbReference type="Proteomes" id="UP000535491"/>
    </source>
</evidence>
<dbReference type="InterPro" id="IPR000209">
    <property type="entry name" value="Peptidase_S8/S53_dom"/>
</dbReference>
<organism evidence="9 10">
    <name type="scientific">Paenactinomyces guangxiensis</name>
    <dbReference type="NCBI Taxonomy" id="1490290"/>
    <lineage>
        <taxon>Bacteria</taxon>
        <taxon>Bacillati</taxon>
        <taxon>Bacillota</taxon>
        <taxon>Bacilli</taxon>
        <taxon>Bacillales</taxon>
        <taxon>Thermoactinomycetaceae</taxon>
        <taxon>Paenactinomyces</taxon>
    </lineage>
</organism>
<dbReference type="InterPro" id="IPR036852">
    <property type="entry name" value="Peptidase_S8/S53_dom_sf"/>
</dbReference>
<dbReference type="RefSeq" id="WP_181750161.1">
    <property type="nucleotide sequence ID" value="NZ_JACEIQ010000001.1"/>
</dbReference>
<dbReference type="PANTHER" id="PTHR43806:SF65">
    <property type="entry name" value="SERINE PROTEASE APRX"/>
    <property type="match status" value="1"/>
</dbReference>
<keyword evidence="4 6" id="KW-0720">Serine protease</keyword>
<dbReference type="InterPro" id="IPR015500">
    <property type="entry name" value="Peptidase_S8_subtilisin-rel"/>
</dbReference>
<gene>
    <name evidence="9" type="ORF">H1191_01240</name>
</gene>
<dbReference type="Pfam" id="PF00082">
    <property type="entry name" value="Peptidase_S8"/>
    <property type="match status" value="1"/>
</dbReference>
<feature type="active site" description="Charge relay system" evidence="5 6">
    <location>
        <position position="179"/>
    </location>
</feature>
<evidence type="ECO:0000256" key="3">
    <source>
        <dbReference type="ARBA" id="ARBA00022801"/>
    </source>
</evidence>
<dbReference type="AlphaFoldDB" id="A0A7W1WN24"/>
<accession>A0A7W1WN24</accession>
<evidence type="ECO:0000256" key="7">
    <source>
        <dbReference type="RuleBase" id="RU003355"/>
    </source>
</evidence>
<evidence type="ECO:0000256" key="2">
    <source>
        <dbReference type="ARBA" id="ARBA00022670"/>
    </source>
</evidence>
<evidence type="ECO:0000256" key="6">
    <source>
        <dbReference type="PROSITE-ProRule" id="PRU01240"/>
    </source>
</evidence>
<dbReference type="EMBL" id="JACEIQ010000001">
    <property type="protein sequence ID" value="MBA4492938.1"/>
    <property type="molecule type" value="Genomic_DNA"/>
</dbReference>
<sequence>MNLSQWLHHHRRQLDPALISTLTKYEGYLRRIPSFLRHPAEKIAHQFMQISVLVQWEPKKISHFTHVKNPLHECGFSVWQYFTSIHTFSLPISLAQLPALLQIPGVKKVYLDRKIYALLDTAVPATRASVVWPSGNHGENATIAILDTGIAPHPDLQSRIIAFYDLVHRKNKPYDDNGHGTHCAGCAAGDGFSSDGRYCGTAPKASLAGVKVLGRYGEGTMSSLIAGIQWCIRHKEKYNIRVISLSLGSDGNIPYQDDPVCQMVEYAWKKGIVVVAAAGNQGPKAQTICSPGIHPLIITVGATDHQRTACREDDRIAKFSSRGPTADGHIKPDLVAPGTNIISLRSNGSHLDRSIPENRIDKSYFSLSGTSMATPIVAGITALMISANPSLTPDEVKKRLLQTAFSLRTAKNIQGAGQVDAEKAILNK</sequence>
<feature type="domain" description="Peptidase S8/S53" evidence="8">
    <location>
        <begin position="138"/>
        <end position="417"/>
    </location>
</feature>
<evidence type="ECO:0000256" key="1">
    <source>
        <dbReference type="ARBA" id="ARBA00011073"/>
    </source>
</evidence>
<dbReference type="Proteomes" id="UP000535491">
    <property type="component" value="Unassembled WGS sequence"/>
</dbReference>
<dbReference type="PROSITE" id="PS00137">
    <property type="entry name" value="SUBTILASE_HIS"/>
    <property type="match status" value="1"/>
</dbReference>
<dbReference type="PRINTS" id="PR00723">
    <property type="entry name" value="SUBTILISIN"/>
</dbReference>
<proteinExistence type="inferred from homology"/>
<name>A0A7W1WN24_9BACL</name>
<dbReference type="PROSITE" id="PS00136">
    <property type="entry name" value="SUBTILASE_ASP"/>
    <property type="match status" value="1"/>
</dbReference>
<dbReference type="PROSITE" id="PS51892">
    <property type="entry name" value="SUBTILASE"/>
    <property type="match status" value="1"/>
</dbReference>
<dbReference type="PROSITE" id="PS00138">
    <property type="entry name" value="SUBTILASE_SER"/>
    <property type="match status" value="1"/>
</dbReference>
<dbReference type="InterPro" id="IPR050131">
    <property type="entry name" value="Peptidase_S8_subtilisin-like"/>
</dbReference>
<keyword evidence="2 6" id="KW-0645">Protease</keyword>
<comment type="caution">
    <text evidence="9">The sequence shown here is derived from an EMBL/GenBank/DDBJ whole genome shotgun (WGS) entry which is preliminary data.</text>
</comment>
<feature type="active site" description="Charge relay system" evidence="5 6">
    <location>
        <position position="147"/>
    </location>
</feature>
<dbReference type="InterPro" id="IPR023828">
    <property type="entry name" value="Peptidase_S8_Ser-AS"/>
</dbReference>
<keyword evidence="3 6" id="KW-0378">Hydrolase</keyword>
<dbReference type="PANTHER" id="PTHR43806">
    <property type="entry name" value="PEPTIDASE S8"/>
    <property type="match status" value="1"/>
</dbReference>
<protein>
    <submittedName>
        <fullName evidence="9">S8 family peptidase</fullName>
    </submittedName>
</protein>
<dbReference type="GO" id="GO:0004252">
    <property type="term" value="F:serine-type endopeptidase activity"/>
    <property type="evidence" value="ECO:0007669"/>
    <property type="project" value="UniProtKB-UniRule"/>
</dbReference>
<evidence type="ECO:0000256" key="4">
    <source>
        <dbReference type="ARBA" id="ARBA00022825"/>
    </source>
</evidence>
<dbReference type="Gene3D" id="3.40.50.200">
    <property type="entry name" value="Peptidase S8/S53 domain"/>
    <property type="match status" value="1"/>
</dbReference>
<evidence type="ECO:0000313" key="9">
    <source>
        <dbReference type="EMBL" id="MBA4492938.1"/>
    </source>
</evidence>
<evidence type="ECO:0000259" key="8">
    <source>
        <dbReference type="Pfam" id="PF00082"/>
    </source>
</evidence>
<reference evidence="9 10" key="1">
    <citation type="submission" date="2020-07" db="EMBL/GenBank/DDBJ databases">
        <authorList>
            <person name="Feng H."/>
        </authorList>
    </citation>
    <scope>NUCLEOTIDE SEQUENCE [LARGE SCALE GENOMIC DNA]</scope>
    <source>
        <strain evidence="10">s-10</strain>
    </source>
</reference>
<evidence type="ECO:0000256" key="5">
    <source>
        <dbReference type="PIRSR" id="PIRSR615500-1"/>
    </source>
</evidence>